<comment type="caution">
    <text evidence="2">The sequence shown here is derived from an EMBL/GenBank/DDBJ whole genome shotgun (WGS) entry which is preliminary data.</text>
</comment>
<reference evidence="2" key="2">
    <citation type="submission" date="2020-11" db="EMBL/GenBank/DDBJ databases">
        <authorList>
            <person name="McCartney M.A."/>
            <person name="Auch B."/>
            <person name="Kono T."/>
            <person name="Mallez S."/>
            <person name="Becker A."/>
            <person name="Gohl D.M."/>
            <person name="Silverstein K.A.T."/>
            <person name="Koren S."/>
            <person name="Bechman K.B."/>
            <person name="Herman A."/>
            <person name="Abrahante J.E."/>
            <person name="Garbe J."/>
        </authorList>
    </citation>
    <scope>NUCLEOTIDE SEQUENCE</scope>
    <source>
        <strain evidence="2">Duluth1</strain>
        <tissue evidence="2">Whole animal</tissue>
    </source>
</reference>
<proteinExistence type="predicted"/>
<gene>
    <name evidence="1" type="ORF">DPMN_168035</name>
    <name evidence="2" type="ORF">DPMN_168286</name>
</gene>
<protein>
    <submittedName>
        <fullName evidence="2">Uncharacterized protein</fullName>
    </submittedName>
</protein>
<dbReference type="EMBL" id="JAIWYP010000008">
    <property type="protein sequence ID" value="KAH3789846.1"/>
    <property type="molecule type" value="Genomic_DNA"/>
</dbReference>
<dbReference type="EMBL" id="JAIWYP010000008">
    <property type="protein sequence ID" value="KAH3790091.1"/>
    <property type="molecule type" value="Genomic_DNA"/>
</dbReference>
<accession>A0A9D4F4U2</accession>
<evidence type="ECO:0000313" key="2">
    <source>
        <dbReference type="EMBL" id="KAH3790091.1"/>
    </source>
</evidence>
<keyword evidence="3" id="KW-1185">Reference proteome</keyword>
<dbReference type="AlphaFoldDB" id="A0A9D4F4U2"/>
<dbReference type="Proteomes" id="UP000828390">
    <property type="component" value="Unassembled WGS sequence"/>
</dbReference>
<evidence type="ECO:0000313" key="1">
    <source>
        <dbReference type="EMBL" id="KAH3789846.1"/>
    </source>
</evidence>
<reference evidence="2" key="1">
    <citation type="journal article" date="2019" name="bioRxiv">
        <title>The Genome of the Zebra Mussel, Dreissena polymorpha: A Resource for Invasive Species Research.</title>
        <authorList>
            <person name="McCartney M.A."/>
            <person name="Auch B."/>
            <person name="Kono T."/>
            <person name="Mallez S."/>
            <person name="Zhang Y."/>
            <person name="Obille A."/>
            <person name="Becker A."/>
            <person name="Abrahante J.E."/>
            <person name="Garbe J."/>
            <person name="Badalamenti J.P."/>
            <person name="Herman A."/>
            <person name="Mangelson H."/>
            <person name="Liachko I."/>
            <person name="Sullivan S."/>
            <person name="Sone E.D."/>
            <person name="Koren S."/>
            <person name="Silverstein K.A.T."/>
            <person name="Beckman K.B."/>
            <person name="Gohl D.M."/>
        </authorList>
    </citation>
    <scope>NUCLEOTIDE SEQUENCE</scope>
    <source>
        <strain evidence="2">Duluth1</strain>
        <tissue evidence="2">Whole animal</tissue>
    </source>
</reference>
<name>A0A9D4F4U2_DREPO</name>
<organism evidence="2 3">
    <name type="scientific">Dreissena polymorpha</name>
    <name type="common">Zebra mussel</name>
    <name type="synonym">Mytilus polymorpha</name>
    <dbReference type="NCBI Taxonomy" id="45954"/>
    <lineage>
        <taxon>Eukaryota</taxon>
        <taxon>Metazoa</taxon>
        <taxon>Spiralia</taxon>
        <taxon>Lophotrochozoa</taxon>
        <taxon>Mollusca</taxon>
        <taxon>Bivalvia</taxon>
        <taxon>Autobranchia</taxon>
        <taxon>Heteroconchia</taxon>
        <taxon>Euheterodonta</taxon>
        <taxon>Imparidentia</taxon>
        <taxon>Neoheterodontei</taxon>
        <taxon>Myida</taxon>
        <taxon>Dreissenoidea</taxon>
        <taxon>Dreissenidae</taxon>
        <taxon>Dreissena</taxon>
    </lineage>
</organism>
<evidence type="ECO:0000313" key="3">
    <source>
        <dbReference type="Proteomes" id="UP000828390"/>
    </source>
</evidence>
<sequence length="56" mass="6101">MQGQMDDMKNIDLSQFAILTPEMKTALTDLQKSGVNDIDFAAINASVVIHLGLIHS</sequence>